<dbReference type="SUPFAM" id="SSF53155">
    <property type="entry name" value="Methylated DNA-protein cysteine methyltransferase domain"/>
    <property type="match status" value="1"/>
</dbReference>
<evidence type="ECO:0000256" key="1">
    <source>
        <dbReference type="ARBA" id="ARBA00001286"/>
    </source>
</evidence>
<dbReference type="InterPro" id="IPR023546">
    <property type="entry name" value="MGMT"/>
</dbReference>
<keyword evidence="13" id="KW-1185">Reference proteome</keyword>
<comment type="miscellaneous">
    <text evidence="9">This enzyme catalyzes only one turnover and therefore is not strictly catalytic. According to one definition, an enzyme is a biocatalyst that acts repeatedly and over many reaction cycles.</text>
</comment>
<comment type="catalytic activity">
    <reaction evidence="1 9">
        <text>a 4-O-methyl-thymidine in DNA + L-cysteinyl-[protein] = a thymidine in DNA + S-methyl-L-cysteinyl-[protein]</text>
        <dbReference type="Rhea" id="RHEA:53428"/>
        <dbReference type="Rhea" id="RHEA-COMP:10131"/>
        <dbReference type="Rhea" id="RHEA-COMP:10132"/>
        <dbReference type="Rhea" id="RHEA-COMP:13555"/>
        <dbReference type="Rhea" id="RHEA-COMP:13556"/>
        <dbReference type="ChEBI" id="CHEBI:29950"/>
        <dbReference type="ChEBI" id="CHEBI:82612"/>
        <dbReference type="ChEBI" id="CHEBI:137386"/>
        <dbReference type="ChEBI" id="CHEBI:137387"/>
        <dbReference type="EC" id="2.1.1.63"/>
    </reaction>
</comment>
<dbReference type="EC" id="2.1.1.63" evidence="9"/>
<evidence type="ECO:0000256" key="3">
    <source>
        <dbReference type="ARBA" id="ARBA00022490"/>
    </source>
</evidence>
<evidence type="ECO:0000313" key="13">
    <source>
        <dbReference type="Proteomes" id="UP000440978"/>
    </source>
</evidence>
<dbReference type="Gene3D" id="1.10.10.10">
    <property type="entry name" value="Winged helix-like DNA-binding domain superfamily/Winged helix DNA-binding domain"/>
    <property type="match status" value="1"/>
</dbReference>
<dbReference type="PANTHER" id="PTHR10815:SF5">
    <property type="entry name" value="METHYLATED-DNA--PROTEIN-CYSTEINE METHYLTRANSFERASE"/>
    <property type="match status" value="1"/>
</dbReference>
<comment type="similarity">
    <text evidence="2 9">Belongs to the MGMT family.</text>
</comment>
<dbReference type="Pfam" id="PF01035">
    <property type="entry name" value="DNA_binding_1"/>
    <property type="match status" value="1"/>
</dbReference>
<dbReference type="GO" id="GO:0005737">
    <property type="term" value="C:cytoplasm"/>
    <property type="evidence" value="ECO:0007669"/>
    <property type="project" value="UniProtKB-SubCell"/>
</dbReference>
<dbReference type="NCBIfam" id="TIGR00589">
    <property type="entry name" value="ogt"/>
    <property type="match status" value="1"/>
</dbReference>
<dbReference type="AlphaFoldDB" id="A0A6N8CKW7"/>
<dbReference type="GO" id="GO:0032259">
    <property type="term" value="P:methylation"/>
    <property type="evidence" value="ECO:0007669"/>
    <property type="project" value="UniProtKB-KW"/>
</dbReference>
<comment type="caution">
    <text evidence="12">The sequence shown here is derived from an EMBL/GenBank/DDBJ whole genome shotgun (WGS) entry which is preliminary data.</text>
</comment>
<dbReference type="HAMAP" id="MF_00772">
    <property type="entry name" value="OGT"/>
    <property type="match status" value="1"/>
</dbReference>
<dbReference type="InterPro" id="IPR036388">
    <property type="entry name" value="WH-like_DNA-bd_sf"/>
</dbReference>
<organism evidence="12 13">
    <name type="scientific">Terrilactibacillus tamarindi</name>
    <dbReference type="NCBI Taxonomy" id="2599694"/>
    <lineage>
        <taxon>Bacteria</taxon>
        <taxon>Bacillati</taxon>
        <taxon>Bacillota</taxon>
        <taxon>Bacilli</taxon>
        <taxon>Bacillales</taxon>
        <taxon>Bacillaceae</taxon>
        <taxon>Terrilactibacillus</taxon>
    </lineage>
</organism>
<comment type="subcellular location">
    <subcellularLocation>
        <location evidence="9">Cytoplasm</location>
    </subcellularLocation>
</comment>
<feature type="domain" description="Methylguanine DNA methyltransferase ribonuclease-like" evidence="11">
    <location>
        <begin position="12"/>
        <end position="85"/>
    </location>
</feature>
<keyword evidence="5 9" id="KW-0808">Transferase</keyword>
<keyword evidence="6 9" id="KW-0227">DNA damage</keyword>
<evidence type="ECO:0000256" key="2">
    <source>
        <dbReference type="ARBA" id="ARBA00008711"/>
    </source>
</evidence>
<dbReference type="FunFam" id="1.10.10.10:FF:000214">
    <property type="entry name" value="Methylated-DNA--protein-cysteine methyltransferase"/>
    <property type="match status" value="1"/>
</dbReference>
<evidence type="ECO:0000256" key="4">
    <source>
        <dbReference type="ARBA" id="ARBA00022603"/>
    </source>
</evidence>
<keyword evidence="3 9" id="KW-0963">Cytoplasm</keyword>
<comment type="function">
    <text evidence="9">Involved in the cellular defense against the biological effects of O6-methylguanine (O6-MeG) and O4-methylthymine (O4-MeT) in DNA. Repairs the methylated nucleobase in DNA by stoichiometrically transferring the methyl group to a cysteine residue in the enzyme. This is a suicide reaction: the enzyme is irreversibly inactivated.</text>
</comment>
<dbReference type="Proteomes" id="UP000440978">
    <property type="component" value="Unassembled WGS sequence"/>
</dbReference>
<name>A0A6N8CKW7_9BACI</name>
<evidence type="ECO:0000256" key="8">
    <source>
        <dbReference type="ARBA" id="ARBA00049348"/>
    </source>
</evidence>
<protein>
    <recommendedName>
        <fullName evidence="9">Methylated-DNA--protein-cysteine methyltransferase</fullName>
        <ecNumber evidence="9">2.1.1.63</ecNumber>
    </recommendedName>
    <alternativeName>
        <fullName evidence="9">6-O-methylguanine-DNA methyltransferase</fullName>
        <shortName evidence="9">MGMT</shortName>
    </alternativeName>
    <alternativeName>
        <fullName evidence="9">O-6-methylguanine-DNA-alkyltransferase</fullName>
    </alternativeName>
</protein>
<dbReference type="Pfam" id="PF02870">
    <property type="entry name" value="Methyltransf_1N"/>
    <property type="match status" value="1"/>
</dbReference>
<evidence type="ECO:0000256" key="7">
    <source>
        <dbReference type="ARBA" id="ARBA00023204"/>
    </source>
</evidence>
<evidence type="ECO:0000256" key="9">
    <source>
        <dbReference type="HAMAP-Rule" id="MF_00772"/>
    </source>
</evidence>
<keyword evidence="7 9" id="KW-0234">DNA repair</keyword>
<evidence type="ECO:0000313" key="12">
    <source>
        <dbReference type="EMBL" id="MTT30444.1"/>
    </source>
</evidence>
<evidence type="ECO:0000259" key="10">
    <source>
        <dbReference type="Pfam" id="PF01035"/>
    </source>
</evidence>
<comment type="catalytic activity">
    <reaction evidence="8 9">
        <text>a 6-O-methyl-2'-deoxyguanosine in DNA + L-cysteinyl-[protein] = S-methyl-L-cysteinyl-[protein] + a 2'-deoxyguanosine in DNA</text>
        <dbReference type="Rhea" id="RHEA:24000"/>
        <dbReference type="Rhea" id="RHEA-COMP:10131"/>
        <dbReference type="Rhea" id="RHEA-COMP:10132"/>
        <dbReference type="Rhea" id="RHEA-COMP:11367"/>
        <dbReference type="Rhea" id="RHEA-COMP:11368"/>
        <dbReference type="ChEBI" id="CHEBI:29950"/>
        <dbReference type="ChEBI" id="CHEBI:82612"/>
        <dbReference type="ChEBI" id="CHEBI:85445"/>
        <dbReference type="ChEBI" id="CHEBI:85448"/>
        <dbReference type="EC" id="2.1.1.63"/>
    </reaction>
</comment>
<evidence type="ECO:0000256" key="6">
    <source>
        <dbReference type="ARBA" id="ARBA00022763"/>
    </source>
</evidence>
<dbReference type="InterPro" id="IPR036217">
    <property type="entry name" value="MethylDNA_cys_MeTrfase_DNAb"/>
</dbReference>
<dbReference type="PROSITE" id="PS00374">
    <property type="entry name" value="MGMT"/>
    <property type="match status" value="1"/>
</dbReference>
<dbReference type="OrthoDB" id="9802228at2"/>
<dbReference type="CDD" id="cd06445">
    <property type="entry name" value="ATase"/>
    <property type="match status" value="1"/>
</dbReference>
<reference evidence="12 13" key="1">
    <citation type="submission" date="2019-11" db="EMBL/GenBank/DDBJ databases">
        <title>Terrilactibacillus tamarindus sp. nov. BCM23-1 isolated from bark of Tamarindus indica.</title>
        <authorList>
            <person name="Kingkaew E."/>
            <person name="Tanasupawat S."/>
        </authorList>
    </citation>
    <scope>NUCLEOTIDE SEQUENCE [LARGE SCALE GENOMIC DNA]</scope>
    <source>
        <strain evidence="12 13">BCM23-1</strain>
    </source>
</reference>
<keyword evidence="4 9" id="KW-0489">Methyltransferase</keyword>
<dbReference type="SUPFAM" id="SSF46767">
    <property type="entry name" value="Methylated DNA-protein cysteine methyltransferase, C-terminal domain"/>
    <property type="match status" value="1"/>
</dbReference>
<dbReference type="InterPro" id="IPR008332">
    <property type="entry name" value="MethylG_MeTrfase_N"/>
</dbReference>
<dbReference type="EMBL" id="WNHB01000001">
    <property type="protein sequence ID" value="MTT30444.1"/>
    <property type="molecule type" value="Genomic_DNA"/>
</dbReference>
<dbReference type="PANTHER" id="PTHR10815">
    <property type="entry name" value="METHYLATED-DNA--PROTEIN-CYSTEINE METHYLTRANSFERASE"/>
    <property type="match status" value="1"/>
</dbReference>
<dbReference type="GO" id="GO:0003908">
    <property type="term" value="F:methylated-DNA-[protein]-cysteine S-methyltransferase activity"/>
    <property type="evidence" value="ECO:0007669"/>
    <property type="project" value="UniProtKB-UniRule"/>
</dbReference>
<gene>
    <name evidence="12" type="ORF">GMB86_00255</name>
</gene>
<proteinExistence type="inferred from homology"/>
<dbReference type="RefSeq" id="WP_155215630.1">
    <property type="nucleotide sequence ID" value="NZ_WNHB01000001.1"/>
</dbReference>
<evidence type="ECO:0000259" key="11">
    <source>
        <dbReference type="Pfam" id="PF02870"/>
    </source>
</evidence>
<dbReference type="InterPro" id="IPR036631">
    <property type="entry name" value="MGMT_N_sf"/>
</dbReference>
<feature type="domain" description="Methylated-DNA-[protein]-cysteine S-methyltransferase DNA binding" evidence="10">
    <location>
        <begin position="91"/>
        <end position="170"/>
    </location>
</feature>
<sequence>MVNKPYVFVEEMETPVGPLTLVSLEKGLCKIDFGKVDVTLPRIQGWLKKNKIQGEIQLGQGAHEEIIHQLQDYFSGKRQSFDCPVVYIGTPFQIKVWKSLQAIPFGTTKSYKEIASIIGNPKAVRAIGSANNKNPIPIVVPCHRVIGTNGRLVGYAGGLDKKEFLLELEKTV</sequence>
<accession>A0A6N8CKW7</accession>
<dbReference type="InterPro" id="IPR014048">
    <property type="entry name" value="MethylDNA_cys_MeTrfase_DNA-bd"/>
</dbReference>
<dbReference type="GO" id="GO:0006307">
    <property type="term" value="P:DNA alkylation repair"/>
    <property type="evidence" value="ECO:0007669"/>
    <property type="project" value="UniProtKB-UniRule"/>
</dbReference>
<evidence type="ECO:0000256" key="5">
    <source>
        <dbReference type="ARBA" id="ARBA00022679"/>
    </source>
</evidence>
<dbReference type="Gene3D" id="3.30.160.70">
    <property type="entry name" value="Methylated DNA-protein cysteine methyltransferase domain"/>
    <property type="match status" value="1"/>
</dbReference>
<dbReference type="InterPro" id="IPR001497">
    <property type="entry name" value="MethylDNA_cys_MeTrfase_AS"/>
</dbReference>
<feature type="active site" description="Nucleophile; methyl group acceptor" evidence="9">
    <location>
        <position position="142"/>
    </location>
</feature>